<protein>
    <submittedName>
        <fullName evidence="4">DNA mismatch repair protein MutT</fullName>
    </submittedName>
</protein>
<dbReference type="GeneID" id="36832187"/>
<dbReference type="PROSITE" id="PS00893">
    <property type="entry name" value="NUDIX_BOX"/>
    <property type="match status" value="1"/>
</dbReference>
<dbReference type="OrthoDB" id="40462at2157"/>
<evidence type="ECO:0000256" key="1">
    <source>
        <dbReference type="ARBA" id="ARBA00001946"/>
    </source>
</evidence>
<dbReference type="InterPro" id="IPR000086">
    <property type="entry name" value="NUDIX_hydrolase_dom"/>
</dbReference>
<evidence type="ECO:0000259" key="3">
    <source>
        <dbReference type="PROSITE" id="PS51462"/>
    </source>
</evidence>
<dbReference type="Gene3D" id="3.90.79.10">
    <property type="entry name" value="Nucleoside Triphosphate Pyrophosphohydrolase"/>
    <property type="match status" value="1"/>
</dbReference>
<evidence type="ECO:0000313" key="4">
    <source>
        <dbReference type="EMBL" id="AWR94622.1"/>
    </source>
</evidence>
<dbReference type="EMBL" id="CP029289">
    <property type="protein sequence ID" value="AWR94622.1"/>
    <property type="molecule type" value="Genomic_DNA"/>
</dbReference>
<organism evidence="4 5">
    <name type="scientific">Acidianus brierleyi</name>
    <dbReference type="NCBI Taxonomy" id="41673"/>
    <lineage>
        <taxon>Archaea</taxon>
        <taxon>Thermoproteota</taxon>
        <taxon>Thermoprotei</taxon>
        <taxon>Sulfolobales</taxon>
        <taxon>Sulfolobaceae</taxon>
        <taxon>Acidianus</taxon>
    </lineage>
</organism>
<dbReference type="AlphaFoldDB" id="A0A2U9IF04"/>
<evidence type="ECO:0000313" key="5">
    <source>
        <dbReference type="Proteomes" id="UP000248044"/>
    </source>
</evidence>
<dbReference type="SUPFAM" id="SSF55811">
    <property type="entry name" value="Nudix"/>
    <property type="match status" value="1"/>
</dbReference>
<name>A0A2U9IF04_9CREN</name>
<keyword evidence="5" id="KW-1185">Reference proteome</keyword>
<dbReference type="InterPro" id="IPR015797">
    <property type="entry name" value="NUDIX_hydrolase-like_dom_sf"/>
</dbReference>
<dbReference type="RefSeq" id="WP_110270503.1">
    <property type="nucleotide sequence ID" value="NZ_CP029289.2"/>
</dbReference>
<dbReference type="GO" id="GO:0016787">
    <property type="term" value="F:hydrolase activity"/>
    <property type="evidence" value="ECO:0007669"/>
    <property type="project" value="UniProtKB-KW"/>
</dbReference>
<dbReference type="KEGG" id="abri:DFR85_08485"/>
<gene>
    <name evidence="4" type="ORF">DFR85_08485</name>
</gene>
<evidence type="ECO:0000256" key="2">
    <source>
        <dbReference type="ARBA" id="ARBA00022801"/>
    </source>
</evidence>
<dbReference type="CDD" id="cd04673">
    <property type="entry name" value="NUDIX_ADPRase"/>
    <property type="match status" value="1"/>
</dbReference>
<dbReference type="PRINTS" id="PR00502">
    <property type="entry name" value="NUDIXFAMILY"/>
</dbReference>
<dbReference type="PANTHER" id="PTHR43046:SF14">
    <property type="entry name" value="MUTT_NUDIX FAMILY PROTEIN"/>
    <property type="match status" value="1"/>
</dbReference>
<dbReference type="Pfam" id="PF00293">
    <property type="entry name" value="NUDIX"/>
    <property type="match status" value="1"/>
</dbReference>
<dbReference type="InterPro" id="IPR020476">
    <property type="entry name" value="Nudix_hydrolase"/>
</dbReference>
<sequence length="141" mass="15937">MDRPLVAVGGVIIERNKILLVKRAHPPNKDMWAIPGGKLEYGETLEDAVKREILEETNLQVKVLNLLSLIQMIKEGFHYVILDFLCEIVGGNLKPSSDAADAKFFSVDEIKNLNTSPTTKEMLIRYNNKEKLPIFITEISK</sequence>
<dbReference type="Proteomes" id="UP000248044">
    <property type="component" value="Chromosome"/>
</dbReference>
<proteinExistence type="predicted"/>
<accession>A0A2U9IF04</accession>
<dbReference type="InterPro" id="IPR020084">
    <property type="entry name" value="NUDIX_hydrolase_CS"/>
</dbReference>
<reference evidence="4 5" key="1">
    <citation type="submission" date="2018-05" db="EMBL/GenBank/DDBJ databases">
        <title>Complete Genome Sequences of Extremely Thermoacidophilic, Metal-Mobilizing Type-Strain Members of the Archaeal Family Sulfolobaceae: Acidianus brierleyi DSM-1651T, Acidianus sulfidivorans DSM-18786T, Metallosphaera hakonensis DSM-7519T, and Metallosphaera prunae DSM-10039T.</title>
        <authorList>
            <person name="Counts J.A."/>
            <person name="Kelly R.M."/>
        </authorList>
    </citation>
    <scope>NUCLEOTIDE SEQUENCE [LARGE SCALE GENOMIC DNA]</scope>
    <source>
        <strain evidence="4 5">DSM 1651</strain>
    </source>
</reference>
<feature type="domain" description="Nudix hydrolase" evidence="3">
    <location>
        <begin position="3"/>
        <end position="127"/>
    </location>
</feature>
<keyword evidence="2" id="KW-0378">Hydrolase</keyword>
<dbReference type="PANTHER" id="PTHR43046">
    <property type="entry name" value="GDP-MANNOSE MANNOSYL HYDROLASE"/>
    <property type="match status" value="1"/>
</dbReference>
<comment type="cofactor">
    <cofactor evidence="1">
        <name>Mg(2+)</name>
        <dbReference type="ChEBI" id="CHEBI:18420"/>
    </cofactor>
</comment>
<dbReference type="PROSITE" id="PS51462">
    <property type="entry name" value="NUDIX"/>
    <property type="match status" value="1"/>
</dbReference>